<protein>
    <recommendedName>
        <fullName evidence="1">GyrI-like small molecule binding domain-containing protein</fullName>
    </recommendedName>
</protein>
<proteinExistence type="predicted"/>
<feature type="domain" description="GyrI-like small molecule binding" evidence="1">
    <location>
        <begin position="2"/>
        <end position="66"/>
    </location>
</feature>
<organism evidence="2">
    <name type="scientific">marine sediment metagenome</name>
    <dbReference type="NCBI Taxonomy" id="412755"/>
    <lineage>
        <taxon>unclassified sequences</taxon>
        <taxon>metagenomes</taxon>
        <taxon>ecological metagenomes</taxon>
    </lineage>
</organism>
<accession>X0Y2P5</accession>
<dbReference type="AlphaFoldDB" id="X0Y2P5"/>
<dbReference type="EMBL" id="BARS01053244">
    <property type="protein sequence ID" value="GAG49950.1"/>
    <property type="molecule type" value="Genomic_DNA"/>
</dbReference>
<dbReference type="InterPro" id="IPR029442">
    <property type="entry name" value="GyrI-like"/>
</dbReference>
<gene>
    <name evidence="2" type="ORF">S01H1_79039</name>
</gene>
<dbReference type="Gene3D" id="3.20.80.10">
    <property type="entry name" value="Regulatory factor, effector binding domain"/>
    <property type="match status" value="1"/>
</dbReference>
<feature type="non-terminal residue" evidence="2">
    <location>
        <position position="1"/>
    </location>
</feature>
<dbReference type="Pfam" id="PF06445">
    <property type="entry name" value="GyrI-like"/>
    <property type="match status" value="1"/>
</dbReference>
<dbReference type="SUPFAM" id="SSF55136">
    <property type="entry name" value="Probable bacterial effector-binding domain"/>
    <property type="match status" value="1"/>
</dbReference>
<comment type="caution">
    <text evidence="2">The sequence shown here is derived from an EMBL/GenBank/DDBJ whole genome shotgun (WGS) entry which is preliminary data.</text>
</comment>
<evidence type="ECO:0000313" key="2">
    <source>
        <dbReference type="EMBL" id="GAG49950.1"/>
    </source>
</evidence>
<dbReference type="InterPro" id="IPR011256">
    <property type="entry name" value="Reg_factor_effector_dom_sf"/>
</dbReference>
<reference evidence="2" key="1">
    <citation type="journal article" date="2014" name="Front. Microbiol.">
        <title>High frequency of phylogenetically diverse reductive dehalogenase-homologous genes in deep subseafloor sedimentary metagenomes.</title>
        <authorList>
            <person name="Kawai M."/>
            <person name="Futagami T."/>
            <person name="Toyoda A."/>
            <person name="Takaki Y."/>
            <person name="Nishi S."/>
            <person name="Hori S."/>
            <person name="Arai W."/>
            <person name="Tsubouchi T."/>
            <person name="Morono Y."/>
            <person name="Uchiyama I."/>
            <person name="Ito T."/>
            <person name="Fujiyama A."/>
            <person name="Inagaki F."/>
            <person name="Takami H."/>
        </authorList>
    </citation>
    <scope>NUCLEOTIDE SEQUENCE</scope>
    <source>
        <strain evidence="2">Expedition CK06-06</strain>
    </source>
</reference>
<name>X0Y2P5_9ZZZZ</name>
<evidence type="ECO:0000259" key="1">
    <source>
        <dbReference type="Pfam" id="PF06445"/>
    </source>
</evidence>
<sequence>IRFEEFDEGLGAQVLHVGPYDAELPTIIRLHKFIEESGYELRGRHHEIYFGDPRRTAPEKLKTILRQPVA</sequence>